<dbReference type="Proteomes" id="UP000199459">
    <property type="component" value="Unassembled WGS sequence"/>
</dbReference>
<dbReference type="OrthoDB" id="8562674at2"/>
<reference evidence="1 2" key="1">
    <citation type="submission" date="2016-10" db="EMBL/GenBank/DDBJ databases">
        <authorList>
            <person name="de Groot N.N."/>
        </authorList>
    </citation>
    <scope>NUCLEOTIDE SEQUENCE [LARGE SCALE GENOMIC DNA]</scope>
    <source>
        <strain evidence="1 2">Nm22</strain>
    </source>
</reference>
<evidence type="ECO:0000313" key="2">
    <source>
        <dbReference type="Proteomes" id="UP000199459"/>
    </source>
</evidence>
<dbReference type="EMBL" id="FOCP01000015">
    <property type="protein sequence ID" value="SEN35881.1"/>
    <property type="molecule type" value="Genomic_DNA"/>
</dbReference>
<organism evidence="1 2">
    <name type="scientific">Nitrosomonas marina</name>
    <dbReference type="NCBI Taxonomy" id="917"/>
    <lineage>
        <taxon>Bacteria</taxon>
        <taxon>Pseudomonadati</taxon>
        <taxon>Pseudomonadota</taxon>
        <taxon>Betaproteobacteria</taxon>
        <taxon>Nitrosomonadales</taxon>
        <taxon>Nitrosomonadaceae</taxon>
        <taxon>Nitrosomonas</taxon>
    </lineage>
</organism>
<protein>
    <recommendedName>
        <fullName evidence="3">Mu-like prophage protein gp16</fullName>
    </recommendedName>
</protein>
<dbReference type="InterPro" id="IPR009363">
    <property type="entry name" value="Phage_Mu_Gp16"/>
</dbReference>
<gene>
    <name evidence="1" type="ORF">SAMN05216325_1159</name>
</gene>
<evidence type="ECO:0008006" key="3">
    <source>
        <dbReference type="Google" id="ProtNLM"/>
    </source>
</evidence>
<dbReference type="Pfam" id="PF06252">
    <property type="entry name" value="GemA"/>
    <property type="match status" value="1"/>
</dbReference>
<name>A0A1H8FVN1_9PROT</name>
<dbReference type="RefSeq" id="WP_090632816.1">
    <property type="nucleotide sequence ID" value="NZ_FOCP01000015.1"/>
</dbReference>
<evidence type="ECO:0000313" key="1">
    <source>
        <dbReference type="EMBL" id="SEN35881.1"/>
    </source>
</evidence>
<accession>A0A1H8FVN1</accession>
<sequence>MKQTGKKSPRNKLIALVHIAAQHLDIEYNSAEYRTWLEKLSGETSCKDLTNEQLTGLVDRLRREGCLEQKKTGSAPNRPTLGQWRKMEILTRQLGFNHKNDAGFVTFVKRVTKLDDPRFLTRQSISKVIVGLEKWLEYEKKQKNNFGESEHAKKTPLNTR</sequence>
<proteinExistence type="predicted"/>
<dbReference type="AlphaFoldDB" id="A0A1H8FVN1"/>